<feature type="chain" id="PRO_5045828385" description="Copper resistance protein CopC" evidence="10">
    <location>
        <begin position="25"/>
        <end position="547"/>
    </location>
</feature>
<dbReference type="Proteomes" id="UP001499882">
    <property type="component" value="Unassembled WGS sequence"/>
</dbReference>
<sequence>MAALIVVLAAMTAVVLGGAGPASAHATLVATDPAEGAVLAEAPEQVTFTFNEAVIGVPTGIRVYDARGGEVASSASVSGSQLHVDLDEEVGDGTLVVVWRLVSEDGHPIGGSLTFSVGAPSATVEKPPVGDVDPDAPWTLSLARWAGYVGLLAGAGLVWFAVVLLPASDLARSGRRRVVGAARAAAVCAGFAWLLALPLTAMYQLGGGADALVKGSTWSALPSVQYAVTALVVLGVVGAVVLLGDGLPARSRRIAAAVAGVVAVVAPALTGHTRAASPEVLVVGADMLHLLAGAVWFGGLIGLALTLPGLADKGELGGEVLARFSGLGAGVLVALVATGTLLAWRIVESWGALMDTGYGQLLLVKIAIALVVVGIATWNRFRLLPLLRQADRRRDRRTAVQRVVRATVAEAAVLVAVLLVTGVLVDKSPGPDRSVAAAAAGPAVSTGTLGDVAVRATMAPAATGPSTVTIAMADSAGDPFEGFEAPRARLSSDEVDLGDVPVQSVAPGTYSAQVVLPSAGTWRLQVSLRTTEFENPVTTLEFTVGGS</sequence>
<dbReference type="InterPro" id="IPR007348">
    <property type="entry name" value="CopC_dom"/>
</dbReference>
<feature type="signal peptide" evidence="10">
    <location>
        <begin position="1"/>
        <end position="24"/>
    </location>
</feature>
<feature type="transmembrane region" description="Helical" evidence="9">
    <location>
        <begin position="402"/>
        <end position="425"/>
    </location>
</feature>
<keyword evidence="14" id="KW-1185">Reference proteome</keyword>
<dbReference type="InterPro" id="IPR032694">
    <property type="entry name" value="CopC/D"/>
</dbReference>
<keyword evidence="5 10" id="KW-0732">Signal</keyword>
<feature type="transmembrane region" description="Helical" evidence="9">
    <location>
        <begin position="287"/>
        <end position="308"/>
    </location>
</feature>
<feature type="domain" description="Copper resistance protein D" evidence="12">
    <location>
        <begin position="319"/>
        <end position="424"/>
    </location>
</feature>
<evidence type="ECO:0000313" key="13">
    <source>
        <dbReference type="EMBL" id="GAA4746614.1"/>
    </source>
</evidence>
<feature type="transmembrane region" description="Helical" evidence="9">
    <location>
        <begin position="255"/>
        <end position="275"/>
    </location>
</feature>
<keyword evidence="8 9" id="KW-0472">Membrane</keyword>
<feature type="transmembrane region" description="Helical" evidence="9">
    <location>
        <begin position="320"/>
        <end position="346"/>
    </location>
</feature>
<dbReference type="EMBL" id="BAABKN010000022">
    <property type="protein sequence ID" value="GAA4746614.1"/>
    <property type="molecule type" value="Genomic_DNA"/>
</dbReference>
<organism evidence="13 14">
    <name type="scientific">Nocardioides endophyticus</name>
    <dbReference type="NCBI Taxonomy" id="1353775"/>
    <lineage>
        <taxon>Bacteria</taxon>
        <taxon>Bacillati</taxon>
        <taxon>Actinomycetota</taxon>
        <taxon>Actinomycetes</taxon>
        <taxon>Propionibacteriales</taxon>
        <taxon>Nocardioidaceae</taxon>
        <taxon>Nocardioides</taxon>
    </lineage>
</organism>
<protein>
    <recommendedName>
        <fullName evidence="15">Copper resistance protein CopC</fullName>
    </recommendedName>
</protein>
<dbReference type="InterPro" id="IPR014756">
    <property type="entry name" value="Ig_E-set"/>
</dbReference>
<keyword evidence="6 9" id="KW-1133">Transmembrane helix</keyword>
<evidence type="ECO:0000256" key="8">
    <source>
        <dbReference type="ARBA" id="ARBA00023136"/>
    </source>
</evidence>
<feature type="transmembrane region" description="Helical" evidence="9">
    <location>
        <begin position="223"/>
        <end position="243"/>
    </location>
</feature>
<evidence type="ECO:0000256" key="9">
    <source>
        <dbReference type="SAM" id="Phobius"/>
    </source>
</evidence>
<evidence type="ECO:0000259" key="12">
    <source>
        <dbReference type="Pfam" id="PF05425"/>
    </source>
</evidence>
<feature type="domain" description="CopC" evidence="11">
    <location>
        <begin position="25"/>
        <end position="117"/>
    </location>
</feature>
<keyword evidence="2" id="KW-1003">Cell membrane</keyword>
<feature type="transmembrane region" description="Helical" evidence="9">
    <location>
        <begin position="145"/>
        <end position="166"/>
    </location>
</feature>
<feature type="transmembrane region" description="Helical" evidence="9">
    <location>
        <begin position="178"/>
        <end position="203"/>
    </location>
</feature>
<gene>
    <name evidence="13" type="ORF">GCM10023350_34220</name>
</gene>
<dbReference type="InterPro" id="IPR008457">
    <property type="entry name" value="Cu-R_CopD_dom"/>
</dbReference>
<comment type="caution">
    <text evidence="13">The sequence shown here is derived from an EMBL/GenBank/DDBJ whole genome shotgun (WGS) entry which is preliminary data.</text>
</comment>
<evidence type="ECO:0000256" key="6">
    <source>
        <dbReference type="ARBA" id="ARBA00022989"/>
    </source>
</evidence>
<evidence type="ECO:0000256" key="10">
    <source>
        <dbReference type="SAM" id="SignalP"/>
    </source>
</evidence>
<dbReference type="Pfam" id="PF05425">
    <property type="entry name" value="CopD"/>
    <property type="match status" value="1"/>
</dbReference>
<evidence type="ECO:0000256" key="5">
    <source>
        <dbReference type="ARBA" id="ARBA00022729"/>
    </source>
</evidence>
<evidence type="ECO:0000256" key="3">
    <source>
        <dbReference type="ARBA" id="ARBA00022692"/>
    </source>
</evidence>
<evidence type="ECO:0000256" key="4">
    <source>
        <dbReference type="ARBA" id="ARBA00022723"/>
    </source>
</evidence>
<proteinExistence type="predicted"/>
<reference evidence="14" key="1">
    <citation type="journal article" date="2019" name="Int. J. Syst. Evol. Microbiol.">
        <title>The Global Catalogue of Microorganisms (GCM) 10K type strain sequencing project: providing services to taxonomists for standard genome sequencing and annotation.</title>
        <authorList>
            <consortium name="The Broad Institute Genomics Platform"/>
            <consortium name="The Broad Institute Genome Sequencing Center for Infectious Disease"/>
            <person name="Wu L."/>
            <person name="Ma J."/>
        </authorList>
    </citation>
    <scope>NUCLEOTIDE SEQUENCE [LARGE SCALE GENOMIC DNA]</scope>
    <source>
        <strain evidence="14">JCM 18532</strain>
    </source>
</reference>
<dbReference type="Gene3D" id="2.60.40.1220">
    <property type="match status" value="1"/>
</dbReference>
<accession>A0ABP8Z4X9</accession>
<keyword evidence="4" id="KW-0479">Metal-binding</keyword>
<evidence type="ECO:0008006" key="15">
    <source>
        <dbReference type="Google" id="ProtNLM"/>
    </source>
</evidence>
<feature type="transmembrane region" description="Helical" evidence="9">
    <location>
        <begin position="358"/>
        <end position="381"/>
    </location>
</feature>
<evidence type="ECO:0000313" key="14">
    <source>
        <dbReference type="Proteomes" id="UP001499882"/>
    </source>
</evidence>
<evidence type="ECO:0000256" key="2">
    <source>
        <dbReference type="ARBA" id="ARBA00022475"/>
    </source>
</evidence>
<dbReference type="InterPro" id="IPR014755">
    <property type="entry name" value="Cu-Rt/internalin_Ig-like"/>
</dbReference>
<keyword evidence="3 9" id="KW-0812">Transmembrane</keyword>
<keyword evidence="7" id="KW-0186">Copper</keyword>
<evidence type="ECO:0000256" key="1">
    <source>
        <dbReference type="ARBA" id="ARBA00004651"/>
    </source>
</evidence>
<name>A0ABP8Z4X9_9ACTN</name>
<dbReference type="SUPFAM" id="SSF81296">
    <property type="entry name" value="E set domains"/>
    <property type="match status" value="1"/>
</dbReference>
<evidence type="ECO:0000256" key="7">
    <source>
        <dbReference type="ARBA" id="ARBA00023008"/>
    </source>
</evidence>
<dbReference type="Pfam" id="PF04234">
    <property type="entry name" value="CopC"/>
    <property type="match status" value="1"/>
</dbReference>
<dbReference type="PANTHER" id="PTHR34820">
    <property type="entry name" value="INNER MEMBRANE PROTEIN YEBZ"/>
    <property type="match status" value="1"/>
</dbReference>
<comment type="subcellular location">
    <subcellularLocation>
        <location evidence="1">Cell membrane</location>
        <topology evidence="1">Multi-pass membrane protein</topology>
    </subcellularLocation>
</comment>
<dbReference type="RefSeq" id="WP_345528101.1">
    <property type="nucleotide sequence ID" value="NZ_BAABKN010000022.1"/>
</dbReference>
<evidence type="ECO:0000259" key="11">
    <source>
        <dbReference type="Pfam" id="PF04234"/>
    </source>
</evidence>
<dbReference type="PANTHER" id="PTHR34820:SF4">
    <property type="entry name" value="INNER MEMBRANE PROTEIN YEBZ"/>
    <property type="match status" value="1"/>
</dbReference>